<dbReference type="Pfam" id="PF04909">
    <property type="entry name" value="Amidohydro_2"/>
    <property type="match status" value="1"/>
</dbReference>
<dbReference type="InterPro" id="IPR006680">
    <property type="entry name" value="Amidohydro-rel"/>
</dbReference>
<evidence type="ECO:0000256" key="2">
    <source>
        <dbReference type="ARBA" id="ARBA00022833"/>
    </source>
</evidence>
<feature type="domain" description="Amidohydrolase-related" evidence="6">
    <location>
        <begin position="4"/>
        <end position="309"/>
    </location>
</feature>
<dbReference type="InterPro" id="IPR032466">
    <property type="entry name" value="Metal_Hydrolase"/>
</dbReference>
<dbReference type="GeneID" id="93788842"/>
<dbReference type="EMBL" id="LR962863">
    <property type="protein sequence ID" value="CAD7358492.1"/>
    <property type="molecule type" value="Genomic_DNA"/>
</dbReference>
<proteinExistence type="predicted"/>
<evidence type="ECO:0000313" key="8">
    <source>
        <dbReference type="EMBL" id="NHA33077.1"/>
    </source>
</evidence>
<comment type="catalytic activity">
    <reaction evidence="4">
        <text>6-methylsalicylate + H(+) = 3-methylphenol + CO2</text>
        <dbReference type="Rhea" id="RHEA:23112"/>
        <dbReference type="ChEBI" id="CHEBI:15378"/>
        <dbReference type="ChEBI" id="CHEBI:16526"/>
        <dbReference type="ChEBI" id="CHEBI:17231"/>
        <dbReference type="ChEBI" id="CHEBI:36658"/>
        <dbReference type="EC" id="4.1.1.52"/>
    </reaction>
    <physiologicalReaction direction="left-to-right" evidence="4">
        <dbReference type="Rhea" id="RHEA:23113"/>
    </physiologicalReaction>
</comment>
<dbReference type="GO" id="GO:0046872">
    <property type="term" value="F:metal ion binding"/>
    <property type="evidence" value="ECO:0007669"/>
    <property type="project" value="UniProtKB-KW"/>
</dbReference>
<name>A0A7Z7QM68_STASC</name>
<dbReference type="AlphaFoldDB" id="A0A7Z7QM68"/>
<reference evidence="8 11" key="1">
    <citation type="submission" date="2018-01" db="EMBL/GenBank/DDBJ databases">
        <title>Complete genome sequence of Staphylococcus Scheliferi isolated from human.</title>
        <authorList>
            <person name="Abouelkhair M.A."/>
            <person name="Bemis D.A."/>
            <person name="Kania S.A."/>
        </authorList>
    </citation>
    <scope>NUCLEOTIDE SEQUENCE [LARGE SCALE GENOMIC DNA]</scope>
    <source>
        <strain evidence="8 11">ATCC 43808</strain>
    </source>
</reference>
<dbReference type="PANTHER" id="PTHR21240:SF29">
    <property type="entry name" value="AMIDOHYDROLASE-RELATED DOMAIN-CONTAINING PROTEIN"/>
    <property type="match status" value="1"/>
</dbReference>
<accession>A0A7Z7QM68</accession>
<evidence type="ECO:0000313" key="10">
    <source>
        <dbReference type="Proteomes" id="UP000264146"/>
    </source>
</evidence>
<dbReference type="EC" id="4.1.1.52" evidence="5"/>
<dbReference type="EMBL" id="UHEF01000001">
    <property type="protein sequence ID" value="SUM85873.1"/>
    <property type="molecule type" value="Genomic_DNA"/>
</dbReference>
<dbReference type="SUPFAM" id="SSF51556">
    <property type="entry name" value="Metallo-dependent hydrolases"/>
    <property type="match status" value="1"/>
</dbReference>
<dbReference type="Proteomes" id="UP000264146">
    <property type="component" value="Chromosome"/>
</dbReference>
<evidence type="ECO:0000313" key="9">
    <source>
        <dbReference type="EMBL" id="SUM85873.1"/>
    </source>
</evidence>
<keyword evidence="11" id="KW-1185">Reference proteome</keyword>
<dbReference type="RefSeq" id="WP_016425792.1">
    <property type="nucleotide sequence ID" value="NZ_CABKRV010000002.1"/>
</dbReference>
<evidence type="ECO:0000256" key="1">
    <source>
        <dbReference type="ARBA" id="ARBA00022723"/>
    </source>
</evidence>
<dbReference type="PANTHER" id="PTHR21240">
    <property type="entry name" value="2-AMINO-3-CARBOXYLMUCONATE-6-SEMIALDEHYDE DECARBOXYLASE"/>
    <property type="match status" value="1"/>
</dbReference>
<keyword evidence="9" id="KW-0378">Hydrolase</keyword>
<dbReference type="GO" id="GO:0005829">
    <property type="term" value="C:cytosol"/>
    <property type="evidence" value="ECO:0007669"/>
    <property type="project" value="TreeGrafter"/>
</dbReference>
<dbReference type="GO" id="GO:0019748">
    <property type="term" value="P:secondary metabolic process"/>
    <property type="evidence" value="ECO:0007669"/>
    <property type="project" value="TreeGrafter"/>
</dbReference>
<sequence>MKKIDLHAHYFSPGFIKFLDDYFDGKGAGVATPYFSIENYLALMKKMTIDYGILSISGPHQSVAPDHEMLDLTEEMNAYGAQLVSQYPDKIGFFASLPLPLEESIQMIDRALDEQHAKDFLLPTNARGIYLGDRRLDRIFEKLNERHAVVAIHPNEPQPMNDAIKAKVLTPLMEFFFDTTRAVVFMNQNRTFSRYPNIKWIVPHSGALLPIIVQRIQMGNAIFHYDEQPDDFAQVMQHLYFDLAGKVLPYQLMTLLEMTDENKIVYGSDTPYTIEKVVTSLADEITTTSLLSDEQKEKMLYQNAATLLNMTDHR</sequence>
<keyword evidence="1" id="KW-0479">Metal-binding</keyword>
<evidence type="ECO:0000259" key="6">
    <source>
        <dbReference type="Pfam" id="PF04909"/>
    </source>
</evidence>
<protein>
    <recommendedName>
        <fullName evidence="5">6-methylsalicylate decarboxylase</fullName>
        <ecNumber evidence="5">4.1.1.52</ecNumber>
    </recommendedName>
</protein>
<keyword evidence="2" id="KW-0862">Zinc</keyword>
<dbReference type="GO" id="GO:0047596">
    <property type="term" value="F:6-methylsalicylate decarboxylase activity"/>
    <property type="evidence" value="ECO:0007669"/>
    <property type="project" value="UniProtKB-EC"/>
</dbReference>
<evidence type="ECO:0000256" key="5">
    <source>
        <dbReference type="ARBA" id="ARBA00038889"/>
    </source>
</evidence>
<reference evidence="9" key="2">
    <citation type="submission" date="2018-06" db="EMBL/GenBank/DDBJ databases">
        <authorList>
            <consortium name="Pathogen Informatics"/>
            <person name="Doyle S."/>
        </authorList>
    </citation>
    <scope>NUCLEOTIDE SEQUENCE [LARGE SCALE GENOMIC DNA]</scope>
    <source>
        <strain evidence="9">NCTC12218</strain>
    </source>
</reference>
<dbReference type="EMBL" id="POVK01000002">
    <property type="protein sequence ID" value="NHA33077.1"/>
    <property type="molecule type" value="Genomic_DNA"/>
</dbReference>
<evidence type="ECO:0000313" key="7">
    <source>
        <dbReference type="EMBL" id="CAD7358492.1"/>
    </source>
</evidence>
<dbReference type="GO" id="GO:0016787">
    <property type="term" value="F:hydrolase activity"/>
    <property type="evidence" value="ECO:0007669"/>
    <property type="project" value="UniProtKB-KW"/>
</dbReference>
<dbReference type="InterPro" id="IPR032465">
    <property type="entry name" value="ACMSD"/>
</dbReference>
<evidence type="ECO:0000256" key="3">
    <source>
        <dbReference type="ARBA" id="ARBA00023239"/>
    </source>
</evidence>
<dbReference type="Gene3D" id="3.20.20.140">
    <property type="entry name" value="Metal-dependent hydrolases"/>
    <property type="match status" value="1"/>
</dbReference>
<reference evidence="7 10" key="3">
    <citation type="submission" date="2020-11" db="EMBL/GenBank/DDBJ databases">
        <authorList>
            <consortium name="Pathogen Informatics"/>
        </authorList>
    </citation>
    <scope>NUCLEOTIDE SEQUENCE [LARGE SCALE GENOMIC DNA]</scope>
    <source>
        <strain evidence="7 10">NCTC12218</strain>
    </source>
</reference>
<gene>
    <name evidence="8" type="ORF">C1O36_00800</name>
    <name evidence="9" type="ORF">NCTC12218_00073</name>
</gene>
<dbReference type="Proteomes" id="UP000572988">
    <property type="component" value="Unassembled WGS sequence"/>
</dbReference>
<keyword evidence="3" id="KW-0456">Lyase</keyword>
<evidence type="ECO:0000256" key="4">
    <source>
        <dbReference type="ARBA" id="ARBA00036832"/>
    </source>
</evidence>
<organism evidence="9">
    <name type="scientific">Staphylococcus schleiferi</name>
    <dbReference type="NCBI Taxonomy" id="1295"/>
    <lineage>
        <taxon>Bacteria</taxon>
        <taxon>Bacillati</taxon>
        <taxon>Bacillota</taxon>
        <taxon>Bacilli</taxon>
        <taxon>Bacillales</taxon>
        <taxon>Staphylococcaceae</taxon>
        <taxon>Staphylococcus</taxon>
    </lineage>
</organism>
<evidence type="ECO:0000313" key="11">
    <source>
        <dbReference type="Proteomes" id="UP000572988"/>
    </source>
</evidence>